<gene>
    <name evidence="2" type="ORF">ATANTOWER_017226</name>
</gene>
<evidence type="ECO:0000313" key="2">
    <source>
        <dbReference type="EMBL" id="MED6249628.1"/>
    </source>
</evidence>
<evidence type="ECO:0000313" key="3">
    <source>
        <dbReference type="Proteomes" id="UP001345963"/>
    </source>
</evidence>
<evidence type="ECO:0000256" key="1">
    <source>
        <dbReference type="SAM" id="SignalP"/>
    </source>
</evidence>
<proteinExistence type="predicted"/>
<sequence>MVLFNLWHLCLTSASEREDASDGLKKTSRYFFQDLVTSSDQQHPNHFNSDSITVSKDNVVLLASLCGNLKQALQRFKAQSLNGTEKRLEPPSLRSTDGKAWEETCAIRN</sequence>
<comment type="caution">
    <text evidence="2">The sequence shown here is derived from an EMBL/GenBank/DDBJ whole genome shotgun (WGS) entry which is preliminary data.</text>
</comment>
<name>A0ABU7BJ53_9TELE</name>
<feature type="signal peptide" evidence="1">
    <location>
        <begin position="1"/>
        <end position="17"/>
    </location>
</feature>
<protein>
    <submittedName>
        <fullName evidence="2">Uncharacterized protein</fullName>
    </submittedName>
</protein>
<organism evidence="2 3">
    <name type="scientific">Ataeniobius toweri</name>
    <dbReference type="NCBI Taxonomy" id="208326"/>
    <lineage>
        <taxon>Eukaryota</taxon>
        <taxon>Metazoa</taxon>
        <taxon>Chordata</taxon>
        <taxon>Craniata</taxon>
        <taxon>Vertebrata</taxon>
        <taxon>Euteleostomi</taxon>
        <taxon>Actinopterygii</taxon>
        <taxon>Neopterygii</taxon>
        <taxon>Teleostei</taxon>
        <taxon>Neoteleostei</taxon>
        <taxon>Acanthomorphata</taxon>
        <taxon>Ovalentaria</taxon>
        <taxon>Atherinomorphae</taxon>
        <taxon>Cyprinodontiformes</taxon>
        <taxon>Goodeidae</taxon>
        <taxon>Ataeniobius</taxon>
    </lineage>
</organism>
<keyword evidence="3" id="KW-1185">Reference proteome</keyword>
<dbReference type="EMBL" id="JAHUTI010052735">
    <property type="protein sequence ID" value="MED6249628.1"/>
    <property type="molecule type" value="Genomic_DNA"/>
</dbReference>
<accession>A0ABU7BJ53</accession>
<feature type="chain" id="PRO_5045922518" evidence="1">
    <location>
        <begin position="18"/>
        <end position="109"/>
    </location>
</feature>
<reference evidence="2 3" key="1">
    <citation type="submission" date="2021-07" db="EMBL/GenBank/DDBJ databases">
        <authorList>
            <person name="Palmer J.M."/>
        </authorList>
    </citation>
    <scope>NUCLEOTIDE SEQUENCE [LARGE SCALE GENOMIC DNA]</scope>
    <source>
        <strain evidence="2 3">AT_MEX2019</strain>
        <tissue evidence="2">Muscle</tissue>
    </source>
</reference>
<keyword evidence="1" id="KW-0732">Signal</keyword>
<dbReference type="Proteomes" id="UP001345963">
    <property type="component" value="Unassembled WGS sequence"/>
</dbReference>